<comment type="cofactor">
    <cofactor evidence="6">
        <name>Mg(2+)</name>
        <dbReference type="ChEBI" id="CHEBI:18420"/>
    </cofactor>
</comment>
<dbReference type="SUPFAM" id="SSF140356">
    <property type="entry name" value="PPK N-terminal domain-like"/>
    <property type="match status" value="1"/>
</dbReference>
<accession>A0A7W5K285</accession>
<dbReference type="Gene3D" id="3.30.1840.10">
    <property type="entry name" value="Polyphosphate kinase middle domain"/>
    <property type="match status" value="1"/>
</dbReference>
<dbReference type="AlphaFoldDB" id="A0A7W5K285"/>
<keyword evidence="6" id="KW-0479">Metal-binding</keyword>
<evidence type="ECO:0000259" key="9">
    <source>
        <dbReference type="Pfam" id="PF02503"/>
    </source>
</evidence>
<name>A0A7W5K285_9GAMM</name>
<dbReference type="Pfam" id="PF17941">
    <property type="entry name" value="PP_kinase_C_1"/>
    <property type="match status" value="1"/>
</dbReference>
<dbReference type="PIRSF" id="PIRSF015589">
    <property type="entry name" value="PP_kinase"/>
    <property type="match status" value="1"/>
</dbReference>
<dbReference type="InterPro" id="IPR041108">
    <property type="entry name" value="PP_kinase_C_1"/>
</dbReference>
<dbReference type="CDD" id="cd09168">
    <property type="entry name" value="PLDc_PaPPK1_C2_like"/>
    <property type="match status" value="1"/>
</dbReference>
<organism evidence="13 14">
    <name type="scientific">Halomonas campaniensis</name>
    <dbReference type="NCBI Taxonomy" id="213554"/>
    <lineage>
        <taxon>Bacteria</taxon>
        <taxon>Pseudomonadati</taxon>
        <taxon>Pseudomonadota</taxon>
        <taxon>Gammaproteobacteria</taxon>
        <taxon>Oceanospirillales</taxon>
        <taxon>Halomonadaceae</taxon>
        <taxon>Halomonas</taxon>
    </lineage>
</organism>
<feature type="binding site" evidence="6">
    <location>
        <position position="462"/>
    </location>
    <ligand>
        <name>Mg(2+)</name>
        <dbReference type="ChEBI" id="CHEBI:18420"/>
    </ligand>
</feature>
<dbReference type="NCBIfam" id="NF003918">
    <property type="entry name" value="PRK05443.1-2"/>
    <property type="match status" value="1"/>
</dbReference>
<comment type="function">
    <text evidence="6 7">Catalyzes the reversible transfer of the terminal phosphate of ATP to form a long-chain polyphosphate (polyP).</text>
</comment>
<dbReference type="Pfam" id="PF02503">
    <property type="entry name" value="PP_kinase"/>
    <property type="match status" value="1"/>
</dbReference>
<sequence length="742" mass="83152">MEDRSPRPPSDPTSPAPADSGPAARGEETPAELPAPRLNQTRTGIKPKALPEAEADLSDPSLYFNRELSHLQFNIRVLEQALDEAHPLLDRLMFLLIFSSNLDEFFEIRVAGLKHRVALGDDATGFDGRSPSSVLGEISQIAHEQIERQYRILNEILLPALKEKGLRFRRRSEWTDAQRDWVHEYFDDEIMPVISPIGLDPSHPFPRLVNKSLNFIVQLEGKDAFGREGGLAILPAPRSLPRVISLPPELCEAGFREAVFLSSMIHAHAEELFPGMTVRGCYQFRLTRNADMTVDPEEVSDLASALRGELLARRYGSGVRLEVVDTCPDELAGFLLREFALGQEDLYRVNGPVNLTRMMSLIAEVERPDLVYRPFTPGLPKNLKKGGSLFDAIAAGDILLHHPFQSFAPVEELLAEAARDPSVLAIKQTLYRTGADSPIVNSLVEAARGGKEVTVVIELRARFDEADNLALASRLQEAGAIVIYGVMAYKTHAKMVHIVRRERGRLSHYAHLGTGNYHSRTAKLYTDYSLLTADEVLCEDVHQVFQQLSGMGRARHIETLLHAPFTLHERLVAMIDREAEHARRGRRAHLIIKCNSLTEPKLIQALYRASRAGVECDLIIRGMCCLRPGVPGVSETIRVRSIIGRFLEHTRVFYFHNNGKPEVWGSSADFMSRNMFHRVETCFPLRDRKLAARVRKDLETYLVDNCQSWRLQADGTYVKQTPGDAAPISAQETLLYAYAARA</sequence>
<evidence type="ECO:0000256" key="1">
    <source>
        <dbReference type="ARBA" id="ARBA00022553"/>
    </source>
</evidence>
<feature type="region of interest" description="Disordered" evidence="8">
    <location>
        <begin position="1"/>
        <end position="43"/>
    </location>
</feature>
<evidence type="ECO:0000256" key="2">
    <source>
        <dbReference type="ARBA" id="ARBA00022679"/>
    </source>
</evidence>
<evidence type="ECO:0000313" key="13">
    <source>
        <dbReference type="EMBL" id="MBB3330631.1"/>
    </source>
</evidence>
<dbReference type="SUPFAM" id="SSF143724">
    <property type="entry name" value="PHP14-like"/>
    <property type="match status" value="1"/>
</dbReference>
<dbReference type="EMBL" id="JACHZF010000009">
    <property type="protein sequence ID" value="MBB3330631.1"/>
    <property type="molecule type" value="Genomic_DNA"/>
</dbReference>
<feature type="binding site" evidence="6">
    <location>
        <position position="432"/>
    </location>
    <ligand>
        <name>Mg(2+)</name>
        <dbReference type="ChEBI" id="CHEBI:18420"/>
    </ligand>
</feature>
<evidence type="ECO:0000256" key="4">
    <source>
        <dbReference type="ARBA" id="ARBA00022777"/>
    </source>
</evidence>
<feature type="binding site" evidence="6">
    <location>
        <position position="649"/>
    </location>
    <ligand>
        <name>ATP</name>
        <dbReference type="ChEBI" id="CHEBI:30616"/>
    </ligand>
</feature>
<dbReference type="Gene3D" id="1.20.58.310">
    <property type="entry name" value="Polyphosphate kinase N-terminal domain"/>
    <property type="match status" value="1"/>
</dbReference>
<dbReference type="InterPro" id="IPR036830">
    <property type="entry name" value="PP_kinase_middle_dom_sf"/>
</dbReference>
<dbReference type="Gene3D" id="3.30.870.10">
    <property type="entry name" value="Endonuclease Chain A"/>
    <property type="match status" value="2"/>
</dbReference>
<dbReference type="SUPFAM" id="SSF56024">
    <property type="entry name" value="Phospholipase D/nuclease"/>
    <property type="match status" value="2"/>
</dbReference>
<dbReference type="Pfam" id="PF13090">
    <property type="entry name" value="PP_kinase_C"/>
    <property type="match status" value="1"/>
</dbReference>
<evidence type="ECO:0000256" key="6">
    <source>
        <dbReference type="HAMAP-Rule" id="MF_00347"/>
    </source>
</evidence>
<dbReference type="GO" id="GO:0008976">
    <property type="term" value="F:polyphosphate kinase activity"/>
    <property type="evidence" value="ECO:0007669"/>
    <property type="project" value="UniProtKB-UniRule"/>
</dbReference>
<dbReference type="Pfam" id="PF13089">
    <property type="entry name" value="PP_kinase_N"/>
    <property type="match status" value="1"/>
</dbReference>
<evidence type="ECO:0000313" key="14">
    <source>
        <dbReference type="Proteomes" id="UP000553442"/>
    </source>
</evidence>
<keyword evidence="5 6" id="KW-0067">ATP-binding</keyword>
<proteinExistence type="inferred from homology"/>
<feature type="domain" description="Polyphosphate kinase middle" evidence="9">
    <location>
        <begin position="178"/>
        <end position="361"/>
    </location>
</feature>
<dbReference type="GO" id="GO:0005524">
    <property type="term" value="F:ATP binding"/>
    <property type="evidence" value="ECO:0007669"/>
    <property type="project" value="UniProtKB-KW"/>
</dbReference>
<comment type="caution">
    <text evidence="13">The sequence shown here is derived from an EMBL/GenBank/DDBJ whole genome shotgun (WGS) entry which is preliminary data.</text>
</comment>
<keyword evidence="2 6" id="KW-0808">Transferase</keyword>
<evidence type="ECO:0000256" key="3">
    <source>
        <dbReference type="ARBA" id="ARBA00022741"/>
    </source>
</evidence>
<dbReference type="InterPro" id="IPR024953">
    <property type="entry name" value="PP_kinase_middle"/>
</dbReference>
<comment type="catalytic activity">
    <reaction evidence="6 7">
        <text>[phosphate](n) + ATP = [phosphate](n+1) + ADP</text>
        <dbReference type="Rhea" id="RHEA:19573"/>
        <dbReference type="Rhea" id="RHEA-COMP:9859"/>
        <dbReference type="Rhea" id="RHEA-COMP:14280"/>
        <dbReference type="ChEBI" id="CHEBI:16838"/>
        <dbReference type="ChEBI" id="CHEBI:30616"/>
        <dbReference type="ChEBI" id="CHEBI:456216"/>
        <dbReference type="EC" id="2.7.4.1"/>
    </reaction>
</comment>
<comment type="PTM">
    <text evidence="6 7">An intermediate of this reaction is the autophosphorylated ppk in which a phosphate is covalently linked to a histidine residue through a N-P bond.</text>
</comment>
<feature type="active site" description="Phosphohistidine intermediate" evidence="6">
    <location>
        <position position="492"/>
    </location>
</feature>
<feature type="binding site" evidence="6">
    <location>
        <position position="101"/>
    </location>
    <ligand>
        <name>ATP</name>
        <dbReference type="ChEBI" id="CHEBI:30616"/>
    </ligand>
</feature>
<dbReference type="GO" id="GO:0009358">
    <property type="term" value="C:polyphosphate kinase complex"/>
    <property type="evidence" value="ECO:0007669"/>
    <property type="project" value="InterPro"/>
</dbReference>
<dbReference type="InterPro" id="IPR036832">
    <property type="entry name" value="PPK_N_dom_sf"/>
</dbReference>
<keyword evidence="1 6" id="KW-0597">Phosphoprotein</keyword>
<comment type="similarity">
    <text evidence="6 7">Belongs to the polyphosphate kinase 1 (PPK1) family.</text>
</comment>
<dbReference type="InterPro" id="IPR003414">
    <property type="entry name" value="PP_kinase"/>
</dbReference>
<feature type="binding site" evidence="6">
    <location>
        <position position="525"/>
    </location>
    <ligand>
        <name>ATP</name>
        <dbReference type="ChEBI" id="CHEBI:30616"/>
    </ligand>
</feature>
<protein>
    <recommendedName>
        <fullName evidence="6 7">Polyphosphate kinase</fullName>
        <ecNumber evidence="6 7">2.7.4.1</ecNumber>
    </recommendedName>
    <alternativeName>
        <fullName evidence="6">ATP-polyphosphate phosphotransferase</fullName>
    </alternativeName>
    <alternativeName>
        <fullName evidence="6">Polyphosphoric acid kinase</fullName>
    </alternativeName>
</protein>
<dbReference type="NCBIfam" id="NF003917">
    <property type="entry name" value="PRK05443.1-1"/>
    <property type="match status" value="1"/>
</dbReference>
<gene>
    <name evidence="6" type="primary">ppk</name>
    <name evidence="13" type="ORF">BDK63_001499</name>
</gene>
<evidence type="ECO:0000256" key="8">
    <source>
        <dbReference type="SAM" id="MobiDB-lite"/>
    </source>
</evidence>
<keyword evidence="3 6" id="KW-0547">Nucleotide-binding</keyword>
<dbReference type="RefSeq" id="WP_183330746.1">
    <property type="nucleotide sequence ID" value="NZ_JACHZF010000009.1"/>
</dbReference>
<dbReference type="GO" id="GO:0006799">
    <property type="term" value="P:polyphosphate biosynthetic process"/>
    <property type="evidence" value="ECO:0007669"/>
    <property type="project" value="UniProtKB-UniRule"/>
</dbReference>
<keyword evidence="6" id="KW-0460">Magnesium</keyword>
<evidence type="ECO:0000256" key="5">
    <source>
        <dbReference type="ARBA" id="ARBA00022840"/>
    </source>
</evidence>
<reference evidence="13 14" key="1">
    <citation type="submission" date="2020-08" db="EMBL/GenBank/DDBJ databases">
        <title>Genomic Encyclopedia of Archaeal and Bacterial Type Strains, Phase II (KMG-II): from individual species to whole genera.</title>
        <authorList>
            <person name="Goeker M."/>
        </authorList>
    </citation>
    <scope>NUCLEOTIDE SEQUENCE [LARGE SCALE GENOMIC DNA]</scope>
    <source>
        <strain evidence="13 14">5AG</strain>
    </source>
</reference>
<dbReference type="NCBIfam" id="NF003921">
    <property type="entry name" value="PRK05443.2-2"/>
    <property type="match status" value="1"/>
</dbReference>
<feature type="domain" description="Polyphosphate kinase C-terminal" evidence="12">
    <location>
        <begin position="389"/>
        <end position="551"/>
    </location>
</feature>
<feature type="domain" description="Polyphosphate kinase C-terminal" evidence="11">
    <location>
        <begin position="560"/>
        <end position="731"/>
    </location>
</feature>
<dbReference type="HAMAP" id="MF_00347">
    <property type="entry name" value="Polyphosphate_kinase"/>
    <property type="match status" value="1"/>
</dbReference>
<evidence type="ECO:0000256" key="7">
    <source>
        <dbReference type="RuleBase" id="RU003800"/>
    </source>
</evidence>
<evidence type="ECO:0000259" key="11">
    <source>
        <dbReference type="Pfam" id="PF13090"/>
    </source>
</evidence>
<feature type="binding site" evidence="6">
    <location>
        <position position="621"/>
    </location>
    <ligand>
        <name>ATP</name>
        <dbReference type="ChEBI" id="CHEBI:30616"/>
    </ligand>
</feature>
<keyword evidence="14" id="KW-1185">Reference proteome</keyword>
<dbReference type="GO" id="GO:0046872">
    <property type="term" value="F:metal ion binding"/>
    <property type="evidence" value="ECO:0007669"/>
    <property type="project" value="UniProtKB-KW"/>
</dbReference>
<evidence type="ECO:0000259" key="10">
    <source>
        <dbReference type="Pfam" id="PF13089"/>
    </source>
</evidence>
<keyword evidence="4 6" id="KW-0418">Kinase</keyword>
<dbReference type="NCBIfam" id="TIGR03705">
    <property type="entry name" value="poly_P_kin"/>
    <property type="match status" value="1"/>
</dbReference>
<feature type="domain" description="Polyphosphate kinase N-terminal" evidence="10">
    <location>
        <begin position="63"/>
        <end position="168"/>
    </location>
</feature>
<dbReference type="InterPro" id="IPR025198">
    <property type="entry name" value="PPK_N_dom"/>
</dbReference>
<dbReference type="PANTHER" id="PTHR30218:SF0">
    <property type="entry name" value="POLYPHOSPHATE KINASE"/>
    <property type="match status" value="1"/>
</dbReference>
<dbReference type="PANTHER" id="PTHR30218">
    <property type="entry name" value="POLYPHOSPHATE KINASE"/>
    <property type="match status" value="1"/>
</dbReference>
<evidence type="ECO:0000259" key="12">
    <source>
        <dbReference type="Pfam" id="PF17941"/>
    </source>
</evidence>
<dbReference type="Proteomes" id="UP000553442">
    <property type="component" value="Unassembled WGS sequence"/>
</dbReference>
<dbReference type="InterPro" id="IPR025200">
    <property type="entry name" value="PPK_C_dom2"/>
</dbReference>
<dbReference type="EC" id="2.7.4.1" evidence="6 7"/>